<organism evidence="1 2">
    <name type="scientific">Sellimonas catena</name>
    <dbReference type="NCBI Taxonomy" id="2994035"/>
    <lineage>
        <taxon>Bacteria</taxon>
        <taxon>Bacillati</taxon>
        <taxon>Bacillota</taxon>
        <taxon>Clostridia</taxon>
        <taxon>Lachnospirales</taxon>
        <taxon>Lachnospiraceae</taxon>
        <taxon>Sellimonas</taxon>
    </lineage>
</organism>
<dbReference type="AlphaFoldDB" id="A0A9W6CDP5"/>
<name>A0A9W6CDP5_9FIRM</name>
<evidence type="ECO:0000313" key="2">
    <source>
        <dbReference type="Proteomes" id="UP001145145"/>
    </source>
</evidence>
<dbReference type="Proteomes" id="UP001145145">
    <property type="component" value="Unassembled WGS sequence"/>
</dbReference>
<keyword evidence="2" id="KW-1185">Reference proteome</keyword>
<dbReference type="EMBL" id="BSBO01000042">
    <property type="protein sequence ID" value="GLG05971.1"/>
    <property type="molecule type" value="Genomic_DNA"/>
</dbReference>
<gene>
    <name evidence="1" type="ORF">Selli1_31450</name>
</gene>
<accession>A0A9W6CDP5</accession>
<comment type="caution">
    <text evidence="1">The sequence shown here is derived from an EMBL/GenBank/DDBJ whole genome shotgun (WGS) entry which is preliminary data.</text>
</comment>
<evidence type="ECO:0000313" key="1">
    <source>
        <dbReference type="EMBL" id="GLG05971.1"/>
    </source>
</evidence>
<proteinExistence type="predicted"/>
<dbReference type="RefSeq" id="WP_204864475.1">
    <property type="nucleotide sequence ID" value="NZ_BSBO01000042.1"/>
</dbReference>
<protein>
    <recommendedName>
        <fullName evidence="3">YolD-like protein</fullName>
    </recommendedName>
</protein>
<evidence type="ECO:0008006" key="3">
    <source>
        <dbReference type="Google" id="ProtNLM"/>
    </source>
</evidence>
<reference evidence="1 2" key="1">
    <citation type="journal article" date="2023" name="Int. J. Syst. Evol. Microbiol.">
        <title>Sellimonas catena sp. nov., isolated from human faeces.</title>
        <authorList>
            <person name="Hisatomi A."/>
            <person name="Ohkuma M."/>
            <person name="Sakamoto M."/>
        </authorList>
    </citation>
    <scope>NUCLEOTIDE SEQUENCE [LARGE SCALE GENOMIC DNA]</scope>
    <source>
        <strain evidence="1 2">12EGH17</strain>
    </source>
</reference>
<sequence length="153" mass="17351">MTDYKNSAEGRIVTAKYQDILHLSRPEPSYRHPRMPVAGRAKIFSPFAALRGYEEEIAEEEWKKKRVPKKLLSEEKSLQISVLLSRVEKGSSLSVRFFQEDMHHSDTPPLGIYKEVSGIVTGIDSVFQKLVISDGETETVISFESLAEIKLPE</sequence>